<feature type="non-terminal residue" evidence="1">
    <location>
        <position position="55"/>
    </location>
</feature>
<dbReference type="AlphaFoldDB" id="A0A9Q0M1I6"/>
<comment type="caution">
    <text evidence="1">The sequence shown here is derived from an EMBL/GenBank/DDBJ whole genome shotgun (WGS) entry which is preliminary data.</text>
</comment>
<gene>
    <name evidence="1" type="ORF">RDWZM_008523</name>
</gene>
<evidence type="ECO:0000313" key="2">
    <source>
        <dbReference type="Proteomes" id="UP001142055"/>
    </source>
</evidence>
<feature type="non-terminal residue" evidence="1">
    <location>
        <position position="1"/>
    </location>
</feature>
<accession>A0A9Q0M1I6</accession>
<evidence type="ECO:0000313" key="1">
    <source>
        <dbReference type="EMBL" id="KAJ6217366.1"/>
    </source>
</evidence>
<reference evidence="1" key="1">
    <citation type="submission" date="2022-12" db="EMBL/GenBank/DDBJ databases">
        <title>Genome assemblies of Blomia tropicalis.</title>
        <authorList>
            <person name="Cui Y."/>
        </authorList>
    </citation>
    <scope>NUCLEOTIDE SEQUENCE</scope>
    <source>
        <tissue evidence="1">Adult mites</tissue>
    </source>
</reference>
<dbReference type="Proteomes" id="UP001142055">
    <property type="component" value="Chromosome 3"/>
</dbReference>
<sequence>CQHKNSPIDAAMFGRVQRGLPIGVPITGSSTSIFFPPLPVPSPHTIERICIPYGF</sequence>
<proteinExistence type="predicted"/>
<name>A0A9Q0M1I6_BLOTA</name>
<keyword evidence="2" id="KW-1185">Reference proteome</keyword>
<dbReference type="EMBL" id="JAPWDV010000003">
    <property type="protein sequence ID" value="KAJ6217366.1"/>
    <property type="molecule type" value="Genomic_DNA"/>
</dbReference>
<organism evidence="1 2">
    <name type="scientific">Blomia tropicalis</name>
    <name type="common">Mite</name>
    <dbReference type="NCBI Taxonomy" id="40697"/>
    <lineage>
        <taxon>Eukaryota</taxon>
        <taxon>Metazoa</taxon>
        <taxon>Ecdysozoa</taxon>
        <taxon>Arthropoda</taxon>
        <taxon>Chelicerata</taxon>
        <taxon>Arachnida</taxon>
        <taxon>Acari</taxon>
        <taxon>Acariformes</taxon>
        <taxon>Sarcoptiformes</taxon>
        <taxon>Astigmata</taxon>
        <taxon>Glycyphagoidea</taxon>
        <taxon>Echimyopodidae</taxon>
        <taxon>Blomia</taxon>
    </lineage>
</organism>
<protein>
    <submittedName>
        <fullName evidence="1">Uncharacterized protein</fullName>
    </submittedName>
</protein>